<dbReference type="Pfam" id="PF02214">
    <property type="entry name" value="BTB_2"/>
    <property type="match status" value="1"/>
</dbReference>
<evidence type="ECO:0000259" key="2">
    <source>
        <dbReference type="SMART" id="SM00225"/>
    </source>
</evidence>
<dbReference type="AlphaFoldDB" id="A0A433QBI1"/>
<feature type="region of interest" description="Disordered" evidence="1">
    <location>
        <begin position="353"/>
        <end position="379"/>
    </location>
</feature>
<dbReference type="EMBL" id="RBNJ01008977">
    <property type="protein sequence ID" value="RUS27132.1"/>
    <property type="molecule type" value="Genomic_DNA"/>
</dbReference>
<dbReference type="PANTHER" id="PTHR31758">
    <property type="entry name" value="BTB/POZ DOMAIN-CONTAINING PROTEIN YLR108C"/>
    <property type="match status" value="1"/>
</dbReference>
<dbReference type="InterPro" id="IPR011333">
    <property type="entry name" value="SKP1/BTB/POZ_sf"/>
</dbReference>
<protein>
    <recommendedName>
        <fullName evidence="2">BTB domain-containing protein</fullName>
    </recommendedName>
</protein>
<feature type="domain" description="BTB" evidence="2">
    <location>
        <begin position="98"/>
        <end position="192"/>
    </location>
</feature>
<organism evidence="3 4">
    <name type="scientific">Jimgerdemannia flammicorona</name>
    <dbReference type="NCBI Taxonomy" id="994334"/>
    <lineage>
        <taxon>Eukaryota</taxon>
        <taxon>Fungi</taxon>
        <taxon>Fungi incertae sedis</taxon>
        <taxon>Mucoromycota</taxon>
        <taxon>Mucoromycotina</taxon>
        <taxon>Endogonomycetes</taxon>
        <taxon>Endogonales</taxon>
        <taxon>Endogonaceae</taxon>
        <taxon>Jimgerdemannia</taxon>
    </lineage>
</organism>
<gene>
    <name evidence="3" type="ORF">BC938DRAFT_483670</name>
</gene>
<sequence length="547" mass="60773">MSFAEPGSEPPSPKRRKRERSPSSSSFLVPSPGKPSTSAPQEPNSGSFFSALFGSSSAPPSSARAAQPQPPQTPTTTTANTIDLTSTTVAAANTEDTIPFSIVVGGRKFKLSWGSLTTDSPNYFTEMFNTSKSKVIYIDRDPNLFELIVQHLRGYFVTPKDEYQCENLIYDAHFYGLRRLKLLLRESRFINVGGRVFHLSTELLGKGWHLSTQFSNHLLPNTLHLTPTLHPDSPNYFTGPLLHLSHPEFIDREQPPTFISRDPDLFADIVQHLKGYTINIRDETHRNNLLKDSRFYALRQLHDKLLVSRKIVNGFGEVMSTRPEVLLWLKDVRIVSLVPPVTVSSTLVAPTVSSDTVDKPSLSTSPATTTTPPPTDPYANEHYAKHTQVMYKKEDKLHALLVQCVDSQLRCHYSATTATTYTLEVPDTELRKLKDMANALKAPKGPDLRVHLDPACAISIDDVPVSAEELTAIGSLTAPEVKDEGPASISTPMPVYADHVHRDELWKLVRLARPDYVVGEGTCLKLCIDRAIVSVHLVEERLCFSLV</sequence>
<keyword evidence="4" id="KW-1185">Reference proteome</keyword>
<feature type="region of interest" description="Disordered" evidence="1">
    <location>
        <begin position="1"/>
        <end position="79"/>
    </location>
</feature>
<dbReference type="InterPro" id="IPR003131">
    <property type="entry name" value="T1-type_BTB"/>
</dbReference>
<feature type="compositionally biased region" description="Polar residues" evidence="1">
    <location>
        <begin position="34"/>
        <end position="44"/>
    </location>
</feature>
<dbReference type="SUPFAM" id="SSF54695">
    <property type="entry name" value="POZ domain"/>
    <property type="match status" value="2"/>
</dbReference>
<proteinExistence type="predicted"/>
<evidence type="ECO:0000313" key="3">
    <source>
        <dbReference type="EMBL" id="RUS27132.1"/>
    </source>
</evidence>
<comment type="caution">
    <text evidence="3">The sequence shown here is derived from an EMBL/GenBank/DDBJ whole genome shotgun (WGS) entry which is preliminary data.</text>
</comment>
<dbReference type="Gene3D" id="3.30.710.10">
    <property type="entry name" value="Potassium Channel Kv1.1, Chain A"/>
    <property type="match status" value="2"/>
</dbReference>
<dbReference type="CDD" id="cd18316">
    <property type="entry name" value="BTB_POZ_KCTD-like"/>
    <property type="match status" value="1"/>
</dbReference>
<dbReference type="GO" id="GO:0051260">
    <property type="term" value="P:protein homooligomerization"/>
    <property type="evidence" value="ECO:0007669"/>
    <property type="project" value="InterPro"/>
</dbReference>
<dbReference type="PANTHER" id="PTHR31758:SF2">
    <property type="entry name" value="BTB_POZ DOMAIN-CONTAINING PROTEIN YLR108C"/>
    <property type="match status" value="1"/>
</dbReference>
<name>A0A433QBI1_9FUNG</name>
<dbReference type="SMART" id="SM00225">
    <property type="entry name" value="BTB"/>
    <property type="match status" value="1"/>
</dbReference>
<evidence type="ECO:0000256" key="1">
    <source>
        <dbReference type="SAM" id="MobiDB-lite"/>
    </source>
</evidence>
<reference evidence="3 4" key="1">
    <citation type="journal article" date="2018" name="New Phytol.">
        <title>Phylogenomics of Endogonaceae and evolution of mycorrhizas within Mucoromycota.</title>
        <authorList>
            <person name="Chang Y."/>
            <person name="Desiro A."/>
            <person name="Na H."/>
            <person name="Sandor L."/>
            <person name="Lipzen A."/>
            <person name="Clum A."/>
            <person name="Barry K."/>
            <person name="Grigoriev I.V."/>
            <person name="Martin F.M."/>
            <person name="Stajich J.E."/>
            <person name="Smith M.E."/>
            <person name="Bonito G."/>
            <person name="Spatafora J.W."/>
        </authorList>
    </citation>
    <scope>NUCLEOTIDE SEQUENCE [LARGE SCALE GENOMIC DNA]</scope>
    <source>
        <strain evidence="3 4">AD002</strain>
    </source>
</reference>
<feature type="compositionally biased region" description="Low complexity" evidence="1">
    <location>
        <begin position="353"/>
        <end position="370"/>
    </location>
</feature>
<evidence type="ECO:0000313" key="4">
    <source>
        <dbReference type="Proteomes" id="UP000274822"/>
    </source>
</evidence>
<dbReference type="Proteomes" id="UP000274822">
    <property type="component" value="Unassembled WGS sequence"/>
</dbReference>
<accession>A0A433QBI1</accession>
<dbReference type="InterPro" id="IPR000210">
    <property type="entry name" value="BTB/POZ_dom"/>
</dbReference>
<feature type="compositionally biased region" description="Low complexity" evidence="1">
    <location>
        <begin position="45"/>
        <end position="67"/>
    </location>
</feature>
<feature type="non-terminal residue" evidence="3">
    <location>
        <position position="547"/>
    </location>
</feature>